<dbReference type="GO" id="GO:0016491">
    <property type="term" value="F:oxidoreductase activity"/>
    <property type="evidence" value="ECO:0007669"/>
    <property type="project" value="InterPro"/>
</dbReference>
<dbReference type="InterPro" id="IPR029479">
    <property type="entry name" value="Nitroreductase"/>
</dbReference>
<dbReference type="AlphaFoldDB" id="A0A1I2D9G4"/>
<protein>
    <submittedName>
        <fullName evidence="2">3-hydroxypropanoate dehydrogenase</fullName>
    </submittedName>
</protein>
<organism evidence="2 3">
    <name type="scientific">Flavimobilis marinus</name>
    <dbReference type="NCBI Taxonomy" id="285351"/>
    <lineage>
        <taxon>Bacteria</taxon>
        <taxon>Bacillati</taxon>
        <taxon>Actinomycetota</taxon>
        <taxon>Actinomycetes</taxon>
        <taxon>Micrococcales</taxon>
        <taxon>Jonesiaceae</taxon>
        <taxon>Flavimobilis</taxon>
    </lineage>
</organism>
<evidence type="ECO:0000313" key="3">
    <source>
        <dbReference type="Proteomes" id="UP000198520"/>
    </source>
</evidence>
<proteinExistence type="predicted"/>
<dbReference type="OrthoDB" id="9784375at2"/>
<dbReference type="NCBIfam" id="NF003768">
    <property type="entry name" value="PRK05365.1"/>
    <property type="match status" value="1"/>
</dbReference>
<accession>A0A1I2D9G4</accession>
<dbReference type="STRING" id="285351.SAMN04488035_0465"/>
<dbReference type="SUPFAM" id="SSF55469">
    <property type="entry name" value="FMN-dependent nitroreductase-like"/>
    <property type="match status" value="1"/>
</dbReference>
<evidence type="ECO:0000313" key="2">
    <source>
        <dbReference type="EMBL" id="SFE77144.1"/>
    </source>
</evidence>
<gene>
    <name evidence="2" type="ORF">SAMN04488035_0465</name>
</gene>
<dbReference type="Proteomes" id="UP000198520">
    <property type="component" value="Unassembled WGS sequence"/>
</dbReference>
<sequence>MTTSTETPTLAVTADVADLLFREARTVNAFAPDDVPEELVHAAYDLTRWGPTAMNTSPLRYVVVRRGAGRERLAAHMAEGNRERVLAAPLTVVLASDPAFHETMGVLAPHASAVAASLAEQEATRVAMARDNAHLQAGYLVVGLRSAGLHVGPMGGMDAAGIDADLLAGTGWRSFLVLNVGLPAAEGATRPRAARLSPTEVSRTL</sequence>
<dbReference type="InterPro" id="IPR050461">
    <property type="entry name" value="Nitroreductase_HadB/RutE"/>
</dbReference>
<dbReference type="PANTHER" id="PTHR43543">
    <property type="entry name" value="MALONIC SEMIALDEHYDE REDUCTASE RUTE-RELATED"/>
    <property type="match status" value="1"/>
</dbReference>
<name>A0A1I2D9G4_9MICO</name>
<evidence type="ECO:0000259" key="1">
    <source>
        <dbReference type="Pfam" id="PF00881"/>
    </source>
</evidence>
<dbReference type="InterPro" id="IPR000415">
    <property type="entry name" value="Nitroreductase-like"/>
</dbReference>
<reference evidence="3" key="1">
    <citation type="submission" date="2016-10" db="EMBL/GenBank/DDBJ databases">
        <authorList>
            <person name="Varghese N."/>
            <person name="Submissions S."/>
        </authorList>
    </citation>
    <scope>NUCLEOTIDE SEQUENCE [LARGE SCALE GENOMIC DNA]</scope>
    <source>
        <strain evidence="3">DSM 19083</strain>
    </source>
</reference>
<dbReference type="RefSeq" id="WP_093374678.1">
    <property type="nucleotide sequence ID" value="NZ_BNAN01000001.1"/>
</dbReference>
<dbReference type="PANTHER" id="PTHR43543:SF1">
    <property type="entry name" value="MALONIC SEMIALDEHYDE REDUCTASE RUTE-RELATED"/>
    <property type="match status" value="1"/>
</dbReference>
<feature type="domain" description="Nitroreductase" evidence="1">
    <location>
        <begin position="23"/>
        <end position="181"/>
    </location>
</feature>
<keyword evidence="3" id="KW-1185">Reference proteome</keyword>
<dbReference type="Gene3D" id="3.40.109.10">
    <property type="entry name" value="NADH Oxidase"/>
    <property type="match status" value="1"/>
</dbReference>
<dbReference type="Pfam" id="PF00881">
    <property type="entry name" value="Nitroreductase"/>
    <property type="match status" value="1"/>
</dbReference>
<dbReference type="EMBL" id="FONZ01000001">
    <property type="protein sequence ID" value="SFE77144.1"/>
    <property type="molecule type" value="Genomic_DNA"/>
</dbReference>